<dbReference type="SUPFAM" id="SSF46785">
    <property type="entry name" value="Winged helix' DNA-binding domain"/>
    <property type="match status" value="1"/>
</dbReference>
<evidence type="ECO:0000313" key="1">
    <source>
        <dbReference type="EMBL" id="QDP42881.1"/>
    </source>
</evidence>
<accession>A0A516KMQ2</accession>
<gene>
    <name evidence="1" type="ORF">Goe8_c01080</name>
</gene>
<organism evidence="1 2">
    <name type="scientific">Bacillus phage vB_BmeM-Goe8</name>
    <dbReference type="NCBI Taxonomy" id="2593638"/>
    <lineage>
        <taxon>Viruses</taxon>
        <taxon>Duplodnaviria</taxon>
        <taxon>Heunggongvirae</taxon>
        <taxon>Uroviricota</taxon>
        <taxon>Caudoviricetes</taxon>
        <taxon>Herelleviridae</taxon>
        <taxon>Bastillevirinae</taxon>
        <taxon>Goettingenvirus</taxon>
        <taxon>Goettingenvirus goe8</taxon>
    </lineage>
</organism>
<reference evidence="1 2" key="1">
    <citation type="submission" date="2019-06" db="EMBL/GenBank/DDBJ databases">
        <authorList>
            <person name="Hertel R."/>
        </authorList>
    </citation>
    <scope>NUCLEOTIDE SEQUENCE [LARGE SCALE GENOMIC DNA]</scope>
</reference>
<name>A0A516KMQ2_9CAUD</name>
<dbReference type="Proteomes" id="UP000317800">
    <property type="component" value="Segment"/>
</dbReference>
<sequence length="560" mass="63819">MEYGVYLETSVVSLKPNVLSFLTKMVEKAKEVKDFAIAFKKKELADLGGKDSRTISRYLNELEEKNIIQTKGVRGRSGGTVIMFNTDLIRFDTSDKALINSDEPISIDDVVEKKLPKKKKEQKKPTRNRRTKVQMMEEKLLKGEQQSKNDEMNRQLKELGGVPNWEWFKKTDNPVGNYRTYLLSRLYNRYAVLFTDRHNAEAEYFGEGSKVKPVTNDYDTLPADFYGSSKWAHFEKFRNFCEENDIDPAVYLSSQFSRSVFTAAGKSDKKKLPFVNALISDSAYEVYKQYCAYQVKASVTYKSYQQIPKQFADDFVVRAIEDAYETANVGVGLLQYRHAIEDFLSGFGATEKEEHLLNFYRHTEDKLIQKGVSLKTRDTIKKFVLLQSMILTGGVTALPGYFILGSEHTQVVLASIAKLGNSVQDVNALQKVALGMLVSPNADRETQVKEGAKYMYQLEVLDETRQVLNLIMERKGLHLSLADLNEAVREYGKENIPLDDYSIMDVDQVVSFMEKQYAIAEQVEIDHNAITTTKSYNLSGEVFNDDSLEDALSDFLESDH</sequence>
<keyword evidence="2" id="KW-1185">Reference proteome</keyword>
<dbReference type="EMBL" id="MN043729">
    <property type="protein sequence ID" value="QDP42881.1"/>
    <property type="molecule type" value="Genomic_DNA"/>
</dbReference>
<dbReference type="InterPro" id="IPR036388">
    <property type="entry name" value="WH-like_DNA-bd_sf"/>
</dbReference>
<proteinExistence type="predicted"/>
<dbReference type="InterPro" id="IPR036390">
    <property type="entry name" value="WH_DNA-bd_sf"/>
</dbReference>
<protein>
    <submittedName>
        <fullName evidence="1">Uncharacterized protein</fullName>
    </submittedName>
</protein>
<evidence type="ECO:0000313" key="2">
    <source>
        <dbReference type="Proteomes" id="UP000317800"/>
    </source>
</evidence>
<dbReference type="Gene3D" id="1.10.10.10">
    <property type="entry name" value="Winged helix-like DNA-binding domain superfamily/Winged helix DNA-binding domain"/>
    <property type="match status" value="1"/>
</dbReference>